<gene>
    <name evidence="2" type="ORF">SO3561_10644</name>
</gene>
<evidence type="ECO:0000313" key="3">
    <source>
        <dbReference type="Proteomes" id="UP000217446"/>
    </source>
</evidence>
<feature type="region of interest" description="Disordered" evidence="1">
    <location>
        <begin position="25"/>
        <end position="52"/>
    </location>
</feature>
<accession>A0A286TT50</accession>
<feature type="region of interest" description="Disordered" evidence="1">
    <location>
        <begin position="147"/>
        <end position="205"/>
    </location>
</feature>
<feature type="compositionally biased region" description="Basic and acidic residues" evidence="1">
    <location>
        <begin position="150"/>
        <end position="161"/>
    </location>
</feature>
<protein>
    <submittedName>
        <fullName evidence="2">Uncharacterized protein</fullName>
    </submittedName>
</protein>
<sequence length="205" mass="21319">MYRWGRRRLPLIFPESRCWGDAAEAGEPVGSAEDAHVAAGGGQELGTEDDAQAGHAGDHFEVLVLAKPGLDELVDLGDLLVEADHLRRQRVHHRGGQSLARQAGVLALSRLEGGLGQLVGAEDLAVAQPRLQPLAADPAEGGRRLVAGQQDERAGVGDVERTLQTGKDASELSAEPVDGASAVGDQVHAPAGEDFQLGDGLVASP</sequence>
<proteinExistence type="predicted"/>
<reference evidence="3" key="1">
    <citation type="submission" date="2017-05" db="EMBL/GenBank/DDBJ databases">
        <title>Streptomyces olivochromogenes NBRC 3561 whole genome shotgun sequence.</title>
        <authorList>
            <person name="Dohra H."/>
            <person name="Kodani S."/>
        </authorList>
    </citation>
    <scope>NUCLEOTIDE SEQUENCE [LARGE SCALE GENOMIC DNA]</scope>
    <source>
        <strain evidence="3">NBRC 3561</strain>
    </source>
</reference>
<name>A0A286TT50_STROL</name>
<keyword evidence="3" id="KW-1185">Reference proteome</keyword>
<dbReference type="AlphaFoldDB" id="A0A286TT50"/>
<comment type="caution">
    <text evidence="2">The sequence shown here is derived from an EMBL/GenBank/DDBJ whole genome shotgun (WGS) entry which is preliminary data.</text>
</comment>
<organism evidence="2 3">
    <name type="scientific">Streptomyces olivochromogenes</name>
    <dbReference type="NCBI Taxonomy" id="1963"/>
    <lineage>
        <taxon>Bacteria</taxon>
        <taxon>Bacillati</taxon>
        <taxon>Actinomycetota</taxon>
        <taxon>Actinomycetes</taxon>
        <taxon>Kitasatosporales</taxon>
        <taxon>Streptomycetaceae</taxon>
        <taxon>Streptomyces</taxon>
    </lineage>
</organism>
<evidence type="ECO:0000313" key="2">
    <source>
        <dbReference type="EMBL" id="GAX59067.1"/>
    </source>
</evidence>
<evidence type="ECO:0000256" key="1">
    <source>
        <dbReference type="SAM" id="MobiDB-lite"/>
    </source>
</evidence>
<dbReference type="EMBL" id="BDQI01000115">
    <property type="protein sequence ID" value="GAX59067.1"/>
    <property type="molecule type" value="Genomic_DNA"/>
</dbReference>
<dbReference type="Proteomes" id="UP000217446">
    <property type="component" value="Unassembled WGS sequence"/>
</dbReference>